<feature type="region of interest" description="Disordered" evidence="1">
    <location>
        <begin position="699"/>
        <end position="796"/>
    </location>
</feature>
<evidence type="ECO:0000313" key="3">
    <source>
        <dbReference type="EMBL" id="KAF7348979.1"/>
    </source>
</evidence>
<keyword evidence="4" id="KW-1185">Reference proteome</keyword>
<organism evidence="3 4">
    <name type="scientific">Mycena venus</name>
    <dbReference type="NCBI Taxonomy" id="2733690"/>
    <lineage>
        <taxon>Eukaryota</taxon>
        <taxon>Fungi</taxon>
        <taxon>Dikarya</taxon>
        <taxon>Basidiomycota</taxon>
        <taxon>Agaricomycotina</taxon>
        <taxon>Agaricomycetes</taxon>
        <taxon>Agaricomycetidae</taxon>
        <taxon>Agaricales</taxon>
        <taxon>Marasmiineae</taxon>
        <taxon>Mycenaceae</taxon>
        <taxon>Mycena</taxon>
    </lineage>
</organism>
<protein>
    <recommendedName>
        <fullName evidence="5">Transmembrane protein</fullName>
    </recommendedName>
</protein>
<evidence type="ECO:0000256" key="1">
    <source>
        <dbReference type="SAM" id="MobiDB-lite"/>
    </source>
</evidence>
<keyword evidence="2" id="KW-0472">Membrane</keyword>
<dbReference type="OrthoDB" id="3227921at2759"/>
<keyword evidence="2" id="KW-1133">Transmembrane helix</keyword>
<proteinExistence type="predicted"/>
<feature type="compositionally biased region" description="Acidic residues" evidence="1">
    <location>
        <begin position="232"/>
        <end position="246"/>
    </location>
</feature>
<sequence length="796" mass="87341">MPTTGLPEAEGGTKTGQTKRMTPDAPSFASIHDDSRTRMHKACSELSVLIPPSMLDRFRDQISERWAALCQASRKWLGAFLENETIRILLLRSVVLNAAWFIISSLLQLTPSRSSWVWVVVVVVNGGVMLPHHIYFVFVPTYSVAMEALDLVLASVELCLWFVSLQILEVQYLSQWSSVLQILNALSLFLFGISLILLLFARVCASLKRPAGGFRFLPVLHVFDNLYQDLSTPEEDPQTPEEDPPMPEESSTGARLVHHVPGNISRVPSSHARSSAELPCFSPSPPEDASTRSGVLNTKIGKVHWKAASKILLGRSAWVDPVTQSADYPGFRAFVYAVLVSGFLLFTALRTVIDPIREIGHPLLVETSFPSFISDDFTTDSAPLWNILAMINLDELDSSQINTSTALDNFPDAVNVTPLWDGNGPNCTSFSVEQKGVVGSGAAQGAARCAYIRISCPDRAEMGDKLTASMAVDDPSWNIWPDLLVTVNFTTLGMDSTSLGDNRARTVSITVALTDQIDDIILDSTPIPLIPNLYLLATVTTEFRERYKWTTAATLGILTFTKVHFTTSISLLVPDPSPLIPRIDNTATLRLYMGTDLSEWNMFSDGRQNSVLSGLIALGGLWTPVNGAITVIFGMSMLMLWWGKKPFSIFGLIHRKNKSKVVAKIKERYPGLENDVPGWSAFLRDFLIDMALVSSSNVSSNNERTHLRSTESSTISLPPSRDHEDRNPSVISKINLPFDSTTPVEMDDLAGTFESTSSSTISPAPLDDEDHSSSIISDITPLLPDTTSDGQSSGKF</sequence>
<gene>
    <name evidence="3" type="ORF">MVEN_01418900</name>
</gene>
<feature type="region of interest" description="Disordered" evidence="1">
    <location>
        <begin position="1"/>
        <end position="31"/>
    </location>
</feature>
<dbReference type="EMBL" id="JACAZI010000011">
    <property type="protein sequence ID" value="KAF7348979.1"/>
    <property type="molecule type" value="Genomic_DNA"/>
</dbReference>
<keyword evidence="2" id="KW-0812">Transmembrane</keyword>
<accession>A0A8H6XZ26</accession>
<feature type="compositionally biased region" description="Polar residues" evidence="1">
    <location>
        <begin position="785"/>
        <end position="796"/>
    </location>
</feature>
<evidence type="ECO:0000256" key="2">
    <source>
        <dbReference type="SAM" id="Phobius"/>
    </source>
</evidence>
<feature type="transmembrane region" description="Helical" evidence="2">
    <location>
        <begin position="89"/>
        <end position="109"/>
    </location>
</feature>
<feature type="transmembrane region" description="Helical" evidence="2">
    <location>
        <begin position="333"/>
        <end position="353"/>
    </location>
</feature>
<evidence type="ECO:0008006" key="5">
    <source>
        <dbReference type="Google" id="ProtNLM"/>
    </source>
</evidence>
<feature type="transmembrane region" description="Helical" evidence="2">
    <location>
        <begin position="115"/>
        <end position="136"/>
    </location>
</feature>
<reference evidence="3" key="1">
    <citation type="submission" date="2020-05" db="EMBL/GenBank/DDBJ databases">
        <title>Mycena genomes resolve the evolution of fungal bioluminescence.</title>
        <authorList>
            <person name="Tsai I.J."/>
        </authorList>
    </citation>
    <scope>NUCLEOTIDE SEQUENCE</scope>
    <source>
        <strain evidence="3">CCC161011</strain>
    </source>
</reference>
<feature type="region of interest" description="Disordered" evidence="1">
    <location>
        <begin position="231"/>
        <end position="253"/>
    </location>
</feature>
<dbReference type="Proteomes" id="UP000620124">
    <property type="component" value="Unassembled WGS sequence"/>
</dbReference>
<feature type="transmembrane region" description="Helical" evidence="2">
    <location>
        <begin position="180"/>
        <end position="201"/>
    </location>
</feature>
<dbReference type="AlphaFoldDB" id="A0A8H6XZ26"/>
<feature type="compositionally biased region" description="Polar residues" evidence="1">
    <location>
        <begin position="753"/>
        <end position="762"/>
    </location>
</feature>
<evidence type="ECO:0000313" key="4">
    <source>
        <dbReference type="Proteomes" id="UP000620124"/>
    </source>
</evidence>
<comment type="caution">
    <text evidence="3">The sequence shown here is derived from an EMBL/GenBank/DDBJ whole genome shotgun (WGS) entry which is preliminary data.</text>
</comment>
<name>A0A8H6XZ26_9AGAR</name>
<feature type="transmembrane region" description="Helical" evidence="2">
    <location>
        <begin position="148"/>
        <end position="168"/>
    </location>
</feature>